<sequence length="293" mass="29846">MNKIFARPVLALAAVGVFTTAVASGCGSASAPNATAANGAAAAAVKPVSAVAPAAPLGLSDRTLKFSQKGAAVTASKNGKLVATLTLTSATYGARSGRAVFSMDAKQPVLIDTSAFTLYDTDGGENSADSPRKLTLKAGKTTLTLTFSDTHDKPAALGWIPQNGTSDGGLWERPAAAKPGAKPVDLSDDKLKVAQKGAAVTVSKRGAVVATLTLTSATYGTRSGRAVFSMDAKQPVLIDTSAFTLYDTDGGENSADSPRKLTLKAGKTTLTLTFSDTHDKPAALGWAGAVWER</sequence>
<organism evidence="2 3">
    <name type="scientific">Pseudosporangium ferrugineum</name>
    <dbReference type="NCBI Taxonomy" id="439699"/>
    <lineage>
        <taxon>Bacteria</taxon>
        <taxon>Bacillati</taxon>
        <taxon>Actinomycetota</taxon>
        <taxon>Actinomycetes</taxon>
        <taxon>Micromonosporales</taxon>
        <taxon>Micromonosporaceae</taxon>
        <taxon>Pseudosporangium</taxon>
    </lineage>
</organism>
<feature type="signal peptide" evidence="1">
    <location>
        <begin position="1"/>
        <end position="23"/>
    </location>
</feature>
<feature type="chain" id="PRO_5015412339" description="NPCBM/NEW2 domain-containing protein" evidence="1">
    <location>
        <begin position="24"/>
        <end position="293"/>
    </location>
</feature>
<evidence type="ECO:0000313" key="2">
    <source>
        <dbReference type="EMBL" id="PRY28514.1"/>
    </source>
</evidence>
<accession>A0A2T0S525</accession>
<evidence type="ECO:0008006" key="4">
    <source>
        <dbReference type="Google" id="ProtNLM"/>
    </source>
</evidence>
<comment type="caution">
    <text evidence="2">The sequence shown here is derived from an EMBL/GenBank/DDBJ whole genome shotgun (WGS) entry which is preliminary data.</text>
</comment>
<dbReference type="RefSeq" id="WP_106127931.1">
    <property type="nucleotide sequence ID" value="NZ_PVZG01000008.1"/>
</dbReference>
<keyword evidence="1" id="KW-0732">Signal</keyword>
<proteinExistence type="predicted"/>
<dbReference type="PROSITE" id="PS51257">
    <property type="entry name" value="PROKAR_LIPOPROTEIN"/>
    <property type="match status" value="1"/>
</dbReference>
<evidence type="ECO:0000313" key="3">
    <source>
        <dbReference type="Proteomes" id="UP000239209"/>
    </source>
</evidence>
<dbReference type="EMBL" id="PVZG01000008">
    <property type="protein sequence ID" value="PRY28514.1"/>
    <property type="molecule type" value="Genomic_DNA"/>
</dbReference>
<reference evidence="2 3" key="1">
    <citation type="submission" date="2018-03" db="EMBL/GenBank/DDBJ databases">
        <title>Genomic Encyclopedia of Archaeal and Bacterial Type Strains, Phase II (KMG-II): from individual species to whole genera.</title>
        <authorList>
            <person name="Goeker M."/>
        </authorList>
    </citation>
    <scope>NUCLEOTIDE SEQUENCE [LARGE SCALE GENOMIC DNA]</scope>
    <source>
        <strain evidence="2 3">DSM 45348</strain>
    </source>
</reference>
<dbReference type="Proteomes" id="UP000239209">
    <property type="component" value="Unassembled WGS sequence"/>
</dbReference>
<protein>
    <recommendedName>
        <fullName evidence="4">NPCBM/NEW2 domain-containing protein</fullName>
    </recommendedName>
</protein>
<dbReference type="AlphaFoldDB" id="A0A2T0S525"/>
<name>A0A2T0S525_9ACTN</name>
<evidence type="ECO:0000256" key="1">
    <source>
        <dbReference type="SAM" id="SignalP"/>
    </source>
</evidence>
<keyword evidence="3" id="KW-1185">Reference proteome</keyword>
<gene>
    <name evidence="2" type="ORF">CLV70_108308</name>
</gene>